<protein>
    <submittedName>
        <fullName evidence="3">CNBD2-like protein</fullName>
    </submittedName>
</protein>
<dbReference type="InterPro" id="IPR014710">
    <property type="entry name" value="RmlC-like_jellyroll"/>
</dbReference>
<dbReference type="SMART" id="SM00100">
    <property type="entry name" value="cNMP"/>
    <property type="match status" value="1"/>
</dbReference>
<reference evidence="3" key="1">
    <citation type="submission" date="2022-11" db="EMBL/GenBank/DDBJ databases">
        <title>Centuries of genome instability and evolution in soft-shell clam transmissible cancer (bioRxiv).</title>
        <authorList>
            <person name="Hart S.F.M."/>
            <person name="Yonemitsu M.A."/>
            <person name="Giersch R.M."/>
            <person name="Beal B.F."/>
            <person name="Arriagada G."/>
            <person name="Davis B.W."/>
            <person name="Ostrander E.A."/>
            <person name="Goff S.P."/>
            <person name="Metzger M.J."/>
        </authorList>
    </citation>
    <scope>NUCLEOTIDE SEQUENCE</scope>
    <source>
        <strain evidence="3">MELC-2E11</strain>
        <tissue evidence="3">Siphon/mantle</tissue>
    </source>
</reference>
<dbReference type="CDD" id="cd00038">
    <property type="entry name" value="CAP_ED"/>
    <property type="match status" value="1"/>
</dbReference>
<organism evidence="3 4">
    <name type="scientific">Mya arenaria</name>
    <name type="common">Soft-shell clam</name>
    <dbReference type="NCBI Taxonomy" id="6604"/>
    <lineage>
        <taxon>Eukaryota</taxon>
        <taxon>Metazoa</taxon>
        <taxon>Spiralia</taxon>
        <taxon>Lophotrochozoa</taxon>
        <taxon>Mollusca</taxon>
        <taxon>Bivalvia</taxon>
        <taxon>Autobranchia</taxon>
        <taxon>Heteroconchia</taxon>
        <taxon>Euheterodonta</taxon>
        <taxon>Imparidentia</taxon>
        <taxon>Neoheterodontei</taxon>
        <taxon>Myida</taxon>
        <taxon>Myoidea</taxon>
        <taxon>Myidae</taxon>
        <taxon>Mya</taxon>
    </lineage>
</organism>
<keyword evidence="4" id="KW-1185">Reference proteome</keyword>
<dbReference type="Pfam" id="PF00027">
    <property type="entry name" value="cNMP_binding"/>
    <property type="match status" value="1"/>
</dbReference>
<feature type="compositionally biased region" description="Basic and acidic residues" evidence="1">
    <location>
        <begin position="541"/>
        <end position="550"/>
    </location>
</feature>
<dbReference type="Gene3D" id="2.60.120.10">
    <property type="entry name" value="Jelly Rolls"/>
    <property type="match status" value="1"/>
</dbReference>
<evidence type="ECO:0000313" key="3">
    <source>
        <dbReference type="EMBL" id="WAQ97246.1"/>
    </source>
</evidence>
<dbReference type="PROSITE" id="PS00889">
    <property type="entry name" value="CNMP_BINDING_2"/>
    <property type="match status" value="1"/>
</dbReference>
<dbReference type="InterPro" id="IPR000595">
    <property type="entry name" value="cNMP-bd_dom"/>
</dbReference>
<dbReference type="PANTHER" id="PTHR23011:SF28">
    <property type="entry name" value="CYCLIC NUCLEOTIDE-BINDING DOMAIN CONTAINING PROTEIN"/>
    <property type="match status" value="1"/>
</dbReference>
<gene>
    <name evidence="3" type="ORF">MAR_029936</name>
</gene>
<sequence length="758" mass="87495">MDLPLIVIEEETAKEDIKLDRAYWNWHAVEEKHPTPRLDFSHSHRTLGPRGSFDSTVSPSSSERHHLDTEIKNTYTAPGKRLSLDVGLMRPSKREPFRHRISKALSHPHIGNDDLTRRFSNDAGESRRRLESLRQKGGWMSRRLSSIQHELDHSAVFIGLLGGARPTSSRKPKIPPLQRFRNYAKLALICVKLCKYSHEAVTADSDEYLSILQITQDYVTKTDDQDGLFFDHTLFKANKEQRLPGDARKILQKDFKYRSEKEIQYLHLVLRTIKAFSEYPTKMQVKLCRVGWYEAYESKRAIVRQGQPPHAFYFILSGSVVVTSFDRGTGGTTFLVALHRGMSFGELAVITRSRRQATVSTATTTELLCISAKDFVEIFMSGGLRSMTDPEQNSFIRRAQVLVRDSNHSDWIYVGSLSVLKKLVEVHPRVTRRNSDHGSEDEDEGGRRKSFGTWNFRIKKKRRESREEKEVFKNNIEMEKRLEQTLPGFYNGRERLGLIDYESIITDHRSRVLQTSRRTASNSSVQPLPKLATQNSDTEETAPHDDKLPPEEDDKLLALPKIRKTSKGAYLATMKTKKKVSKKEAIQEELFKKQIEYDRKLIEGGKVGRKTITDELDNKLVKDFALTEKDIRPAFVQVQILERGQYFGLTKTVFPEQAESFSVVSNGAECIMISRRFFLEHANEQTMYHLRQVETLLPPEEELQANLQDFVDWKAHRARVYRRLVHNKHERNERKSQFPTQIGGQYCFRTGPTVRSID</sequence>
<dbReference type="InterPro" id="IPR018488">
    <property type="entry name" value="cNMP-bd_CS"/>
</dbReference>
<proteinExistence type="predicted"/>
<feature type="domain" description="Cyclic nucleotide-binding" evidence="2">
    <location>
        <begin position="275"/>
        <end position="380"/>
    </location>
</feature>
<dbReference type="SUPFAM" id="SSF51206">
    <property type="entry name" value="cAMP-binding domain-like"/>
    <property type="match status" value="1"/>
</dbReference>
<evidence type="ECO:0000259" key="2">
    <source>
        <dbReference type="PROSITE" id="PS50042"/>
    </source>
</evidence>
<dbReference type="Proteomes" id="UP001164746">
    <property type="component" value="Chromosome 2"/>
</dbReference>
<evidence type="ECO:0000313" key="4">
    <source>
        <dbReference type="Proteomes" id="UP001164746"/>
    </source>
</evidence>
<dbReference type="PANTHER" id="PTHR23011">
    <property type="entry name" value="CYCLIC NUCLEOTIDE-BINDING DOMAIN CONTAINING PROTEIN"/>
    <property type="match status" value="1"/>
</dbReference>
<feature type="region of interest" description="Disordered" evidence="1">
    <location>
        <begin position="36"/>
        <end position="66"/>
    </location>
</feature>
<evidence type="ECO:0000256" key="1">
    <source>
        <dbReference type="SAM" id="MobiDB-lite"/>
    </source>
</evidence>
<feature type="compositionally biased region" description="Polar residues" evidence="1">
    <location>
        <begin position="515"/>
        <end position="536"/>
    </location>
</feature>
<name>A0ABY7DHT2_MYAAR</name>
<dbReference type="InterPro" id="IPR018490">
    <property type="entry name" value="cNMP-bd_dom_sf"/>
</dbReference>
<dbReference type="PROSITE" id="PS50042">
    <property type="entry name" value="CNMP_BINDING_3"/>
    <property type="match status" value="1"/>
</dbReference>
<accession>A0ABY7DHT2</accession>
<feature type="region of interest" description="Disordered" evidence="1">
    <location>
        <begin position="515"/>
        <end position="557"/>
    </location>
</feature>
<dbReference type="EMBL" id="CP111013">
    <property type="protein sequence ID" value="WAQ97246.1"/>
    <property type="molecule type" value="Genomic_DNA"/>
</dbReference>